<dbReference type="Proteomes" id="UP000239757">
    <property type="component" value="Unassembled WGS sequence"/>
</dbReference>
<accession>A0A2P5WF77</accession>
<protein>
    <submittedName>
        <fullName evidence="1">Uncharacterized protein</fullName>
    </submittedName>
</protein>
<dbReference type="AlphaFoldDB" id="A0A2P5WF77"/>
<dbReference type="EMBL" id="KZ667851">
    <property type="protein sequence ID" value="PPR89735.1"/>
    <property type="molecule type" value="Genomic_DNA"/>
</dbReference>
<organism evidence="1 2">
    <name type="scientific">Gossypium barbadense</name>
    <name type="common">Sea Island cotton</name>
    <name type="synonym">Hibiscus barbadensis</name>
    <dbReference type="NCBI Taxonomy" id="3634"/>
    <lineage>
        <taxon>Eukaryota</taxon>
        <taxon>Viridiplantae</taxon>
        <taxon>Streptophyta</taxon>
        <taxon>Embryophyta</taxon>
        <taxon>Tracheophyta</taxon>
        <taxon>Spermatophyta</taxon>
        <taxon>Magnoliopsida</taxon>
        <taxon>eudicotyledons</taxon>
        <taxon>Gunneridae</taxon>
        <taxon>Pentapetalae</taxon>
        <taxon>rosids</taxon>
        <taxon>malvids</taxon>
        <taxon>Malvales</taxon>
        <taxon>Malvaceae</taxon>
        <taxon>Malvoideae</taxon>
        <taxon>Gossypium</taxon>
    </lineage>
</organism>
<evidence type="ECO:0000313" key="2">
    <source>
        <dbReference type="Proteomes" id="UP000239757"/>
    </source>
</evidence>
<sequence>MILVVKRIDKPGKEIQLWGDSNFEVGTRNNATFTRATDTTATQSSLRNFLTKDGKAETKDPSEVLWGMIIGKTYLTYPSSPSIKQNGLPVVRWERRGRFYGSLSCLSSLHFCGRFLNYLPMKDELRKRSIPVESYCPLCNDDDELEAKDDTEYRWKLTFKLERRGYYGGAAILKDERGDARDHQLNRRFKPALL</sequence>
<reference evidence="1 2" key="1">
    <citation type="submission" date="2015-01" db="EMBL/GenBank/DDBJ databases">
        <title>Genome of allotetraploid Gossypium barbadense reveals genomic plasticity and fiber elongation in cotton evolution.</title>
        <authorList>
            <person name="Chen X."/>
            <person name="Liu X."/>
            <person name="Zhao B."/>
            <person name="Zheng H."/>
            <person name="Hu Y."/>
            <person name="Lu G."/>
            <person name="Yang C."/>
            <person name="Chen J."/>
            <person name="Shan C."/>
            <person name="Zhang L."/>
            <person name="Zhou Y."/>
            <person name="Wang L."/>
            <person name="Guo W."/>
            <person name="Bai Y."/>
            <person name="Ruan J."/>
            <person name="Shangguan X."/>
            <person name="Mao Y."/>
            <person name="Jiang J."/>
            <person name="Zhu Y."/>
            <person name="Lei J."/>
            <person name="Kang H."/>
            <person name="Chen S."/>
            <person name="He X."/>
            <person name="Wang R."/>
            <person name="Wang Y."/>
            <person name="Chen J."/>
            <person name="Wang L."/>
            <person name="Yu S."/>
            <person name="Wang B."/>
            <person name="Wei J."/>
            <person name="Song S."/>
            <person name="Lu X."/>
            <person name="Gao Z."/>
            <person name="Gu W."/>
            <person name="Deng X."/>
            <person name="Ma D."/>
            <person name="Wang S."/>
            <person name="Liang W."/>
            <person name="Fang L."/>
            <person name="Cai C."/>
            <person name="Zhu X."/>
            <person name="Zhou B."/>
            <person name="Zhang Y."/>
            <person name="Chen Z."/>
            <person name="Xu S."/>
            <person name="Zhu R."/>
            <person name="Wang S."/>
            <person name="Zhang T."/>
            <person name="Zhao G."/>
        </authorList>
    </citation>
    <scope>NUCLEOTIDE SEQUENCE [LARGE SCALE GENOMIC DNA]</scope>
    <source>
        <strain evidence="2">cv. Xinhai21</strain>
        <tissue evidence="1">Leaf</tissue>
    </source>
</reference>
<name>A0A2P5WF77_GOSBA</name>
<proteinExistence type="predicted"/>
<gene>
    <name evidence="1" type="ORF">GOBAR_AA30950</name>
</gene>
<evidence type="ECO:0000313" key="1">
    <source>
        <dbReference type="EMBL" id="PPR89735.1"/>
    </source>
</evidence>